<gene>
    <name evidence="2" type="ORF">PR001_g1187</name>
</gene>
<dbReference type="EMBL" id="QXFV01000035">
    <property type="protein sequence ID" value="KAE9051711.1"/>
    <property type="molecule type" value="Genomic_DNA"/>
</dbReference>
<protein>
    <submittedName>
        <fullName evidence="2">Uncharacterized protein</fullName>
    </submittedName>
</protein>
<feature type="transmembrane region" description="Helical" evidence="1">
    <location>
        <begin position="174"/>
        <end position="193"/>
    </location>
</feature>
<keyword evidence="1" id="KW-1133">Transmembrane helix</keyword>
<dbReference type="Gene3D" id="1.20.1250.20">
    <property type="entry name" value="MFS general substrate transporter like domains"/>
    <property type="match status" value="1"/>
</dbReference>
<feature type="transmembrane region" description="Helical" evidence="1">
    <location>
        <begin position="29"/>
        <end position="51"/>
    </location>
</feature>
<feature type="transmembrane region" description="Helical" evidence="1">
    <location>
        <begin position="72"/>
        <end position="92"/>
    </location>
</feature>
<proteinExistence type="predicted"/>
<reference evidence="2 3" key="1">
    <citation type="submission" date="2018-09" db="EMBL/GenBank/DDBJ databases">
        <title>Genomic investigation of the strawberry pathogen Phytophthora fragariae indicates pathogenicity is determined by transcriptional variation in three key races.</title>
        <authorList>
            <person name="Adams T.M."/>
            <person name="Armitage A.D."/>
            <person name="Sobczyk M.K."/>
            <person name="Bates H.J."/>
            <person name="Dunwell J.M."/>
            <person name="Nellist C.F."/>
            <person name="Harrison R.J."/>
        </authorList>
    </citation>
    <scope>NUCLEOTIDE SEQUENCE [LARGE SCALE GENOMIC DNA]</scope>
    <source>
        <strain evidence="2 3">SCRP249</strain>
    </source>
</reference>
<keyword evidence="1" id="KW-0472">Membrane</keyword>
<organism evidence="2 3">
    <name type="scientific">Phytophthora rubi</name>
    <dbReference type="NCBI Taxonomy" id="129364"/>
    <lineage>
        <taxon>Eukaryota</taxon>
        <taxon>Sar</taxon>
        <taxon>Stramenopiles</taxon>
        <taxon>Oomycota</taxon>
        <taxon>Peronosporomycetes</taxon>
        <taxon>Peronosporales</taxon>
        <taxon>Peronosporaceae</taxon>
        <taxon>Phytophthora</taxon>
    </lineage>
</organism>
<evidence type="ECO:0000256" key="1">
    <source>
        <dbReference type="SAM" id="Phobius"/>
    </source>
</evidence>
<dbReference type="InterPro" id="IPR036259">
    <property type="entry name" value="MFS_trans_sf"/>
</dbReference>
<accession>A0A6A3P1D1</accession>
<feature type="transmembrane region" description="Helical" evidence="1">
    <location>
        <begin position="352"/>
        <end position="369"/>
    </location>
</feature>
<comment type="caution">
    <text evidence="2">The sequence shown here is derived from an EMBL/GenBank/DDBJ whole genome shotgun (WGS) entry which is preliminary data.</text>
</comment>
<keyword evidence="1" id="KW-0812">Transmembrane</keyword>
<feature type="transmembrane region" description="Helical" evidence="1">
    <location>
        <begin position="112"/>
        <end position="138"/>
    </location>
</feature>
<evidence type="ECO:0000313" key="3">
    <source>
        <dbReference type="Proteomes" id="UP000429607"/>
    </source>
</evidence>
<name>A0A6A3P1D1_9STRA</name>
<feature type="transmembrane region" description="Helical" evidence="1">
    <location>
        <begin position="286"/>
        <end position="303"/>
    </location>
</feature>
<dbReference type="AlphaFoldDB" id="A0A6A3P1D1"/>
<dbReference type="Proteomes" id="UP000429607">
    <property type="component" value="Unassembled WGS sequence"/>
</dbReference>
<feature type="transmembrane region" description="Helical" evidence="1">
    <location>
        <begin position="150"/>
        <end position="168"/>
    </location>
</feature>
<sequence>MVGVIGGILLVPLVLGSMGGWSVLKCLTFSISMILGFISIVQYAMAFNGAVGLEVAMWSPMMTLRFLMDMMVGHFLAVPLFVLSQLPFMRILQTRGIYKGGFSRALSSGSEVAASLCILLGGFIHGFTTSFVYTLGYINDTSENFMKRSFYYFVTTTLPNIGSEMLSYMENGYLKITCAGVSIVAVLLSLLIGRVLGCRVNMAIGGSLIFVSLGLNFISTTSICLVSCGLAAMGSAMLVMSYLLYSYEICSKGWRGKSATIFLLSSITGCKDWDNTPANMWRLQPMFVQPALLVAFFAILRFVPDRPVWLLAYQQEVPPRAVLVRLRRRQNVNPEIAVIQAELTLKTRDNHLMFRLSIVFALQAVFGFIM</sequence>
<evidence type="ECO:0000313" key="2">
    <source>
        <dbReference type="EMBL" id="KAE9051711.1"/>
    </source>
</evidence>